<protein>
    <submittedName>
        <fullName evidence="2">Uncharacterized protein</fullName>
    </submittedName>
</protein>
<evidence type="ECO:0000313" key="2">
    <source>
        <dbReference type="EMBL" id="KAA1110048.1"/>
    </source>
</evidence>
<feature type="region of interest" description="Disordered" evidence="1">
    <location>
        <begin position="192"/>
        <end position="220"/>
    </location>
</feature>
<name>A0A5B0Q9Z3_PUCGR</name>
<accession>A0A5B0Q9Z3</accession>
<feature type="region of interest" description="Disordered" evidence="1">
    <location>
        <begin position="1"/>
        <end position="24"/>
    </location>
</feature>
<reference evidence="2 3" key="1">
    <citation type="submission" date="2019-05" db="EMBL/GenBank/DDBJ databases">
        <title>Emergence of the Ug99 lineage of the wheat stem rust pathogen through somatic hybridization.</title>
        <authorList>
            <person name="Li F."/>
            <person name="Upadhyaya N.M."/>
            <person name="Sperschneider J."/>
            <person name="Matny O."/>
            <person name="Nguyen-Phuc H."/>
            <person name="Mago R."/>
            <person name="Raley C."/>
            <person name="Miller M.E."/>
            <person name="Silverstein K.A.T."/>
            <person name="Henningsen E."/>
            <person name="Hirsch C.D."/>
            <person name="Visser B."/>
            <person name="Pretorius Z.A."/>
            <person name="Steffenson B.J."/>
            <person name="Schwessinger B."/>
            <person name="Dodds P.N."/>
            <person name="Figueroa M."/>
        </authorList>
    </citation>
    <scope>NUCLEOTIDE SEQUENCE [LARGE SCALE GENOMIC DNA]</scope>
    <source>
        <strain evidence="2">21-0</strain>
    </source>
</reference>
<feature type="region of interest" description="Disordered" evidence="1">
    <location>
        <begin position="120"/>
        <end position="140"/>
    </location>
</feature>
<gene>
    <name evidence="2" type="ORF">PGT21_008191</name>
</gene>
<sequence>MMCNKAGEGGDGSDPFRKKNGLDDRKESLLVIKTRLPPSPTGQEGFPGVIETFSTGSPRAATAGGRTRTRQSTGFRGLHRLVHGCIARLSRGAHEEACRAAVKESAAALKRSAHGVELRQRTQAKHPGECLTAGPQGVGNDPSFRDQIGSELSGPTSVGPGCKWIEGRPSWNQRGRRAHVLPTKSNLVLWNHRQKKRSPRETDDEIGLTEHLQSRSRGFHGVGVSRGIHIPARQEAPLGCS</sequence>
<dbReference type="EMBL" id="VSWC01000027">
    <property type="protein sequence ID" value="KAA1110048.1"/>
    <property type="molecule type" value="Genomic_DNA"/>
</dbReference>
<comment type="caution">
    <text evidence="2">The sequence shown here is derived from an EMBL/GenBank/DDBJ whole genome shotgun (WGS) entry which is preliminary data.</text>
</comment>
<dbReference type="Proteomes" id="UP000324748">
    <property type="component" value="Unassembled WGS sequence"/>
</dbReference>
<feature type="compositionally biased region" description="Basic and acidic residues" evidence="1">
    <location>
        <begin position="14"/>
        <end position="24"/>
    </location>
</feature>
<dbReference type="AlphaFoldDB" id="A0A5B0Q9Z3"/>
<organism evidence="2 3">
    <name type="scientific">Puccinia graminis f. sp. tritici</name>
    <dbReference type="NCBI Taxonomy" id="56615"/>
    <lineage>
        <taxon>Eukaryota</taxon>
        <taxon>Fungi</taxon>
        <taxon>Dikarya</taxon>
        <taxon>Basidiomycota</taxon>
        <taxon>Pucciniomycotina</taxon>
        <taxon>Pucciniomycetes</taxon>
        <taxon>Pucciniales</taxon>
        <taxon>Pucciniaceae</taxon>
        <taxon>Puccinia</taxon>
    </lineage>
</organism>
<evidence type="ECO:0000256" key="1">
    <source>
        <dbReference type="SAM" id="MobiDB-lite"/>
    </source>
</evidence>
<keyword evidence="3" id="KW-1185">Reference proteome</keyword>
<evidence type="ECO:0000313" key="3">
    <source>
        <dbReference type="Proteomes" id="UP000324748"/>
    </source>
</evidence>
<proteinExistence type="predicted"/>